<evidence type="ECO:0000313" key="1">
    <source>
        <dbReference type="EMBL" id="CAF1466777.1"/>
    </source>
</evidence>
<dbReference type="AlphaFoldDB" id="A0A815QTH5"/>
<evidence type="ECO:0000313" key="2">
    <source>
        <dbReference type="EMBL" id="CAF4335690.1"/>
    </source>
</evidence>
<dbReference type="Proteomes" id="UP000663829">
    <property type="component" value="Unassembled WGS sequence"/>
</dbReference>
<name>A0A815QTH5_9BILA</name>
<dbReference type="EMBL" id="CAJOBC010085786">
    <property type="protein sequence ID" value="CAF4335690.1"/>
    <property type="molecule type" value="Genomic_DNA"/>
</dbReference>
<keyword evidence="3" id="KW-1185">Reference proteome</keyword>
<accession>A0A815QTH5</accession>
<protein>
    <submittedName>
        <fullName evidence="1">Uncharacterized protein</fullName>
    </submittedName>
</protein>
<feature type="non-terminal residue" evidence="1">
    <location>
        <position position="18"/>
    </location>
</feature>
<proteinExistence type="predicted"/>
<gene>
    <name evidence="1" type="ORF">GPM918_LOCUS35306</name>
    <name evidence="2" type="ORF">SRO942_LOCUS36023</name>
</gene>
<comment type="caution">
    <text evidence="1">The sequence shown here is derived from an EMBL/GenBank/DDBJ whole genome shotgun (WGS) entry which is preliminary data.</text>
</comment>
<organism evidence="1 3">
    <name type="scientific">Didymodactylos carnosus</name>
    <dbReference type="NCBI Taxonomy" id="1234261"/>
    <lineage>
        <taxon>Eukaryota</taxon>
        <taxon>Metazoa</taxon>
        <taxon>Spiralia</taxon>
        <taxon>Gnathifera</taxon>
        <taxon>Rotifera</taxon>
        <taxon>Eurotatoria</taxon>
        <taxon>Bdelloidea</taxon>
        <taxon>Philodinida</taxon>
        <taxon>Philodinidae</taxon>
        <taxon>Didymodactylos</taxon>
    </lineage>
</organism>
<reference evidence="1" key="1">
    <citation type="submission" date="2021-02" db="EMBL/GenBank/DDBJ databases">
        <authorList>
            <person name="Nowell W R."/>
        </authorList>
    </citation>
    <scope>NUCLEOTIDE SEQUENCE</scope>
</reference>
<evidence type="ECO:0000313" key="3">
    <source>
        <dbReference type="Proteomes" id="UP000663829"/>
    </source>
</evidence>
<dbReference type="EMBL" id="CAJNOQ010020323">
    <property type="protein sequence ID" value="CAF1466777.1"/>
    <property type="molecule type" value="Genomic_DNA"/>
</dbReference>
<dbReference type="Proteomes" id="UP000681722">
    <property type="component" value="Unassembled WGS sequence"/>
</dbReference>
<sequence>MQTEIRGLTSSGRLGTYK</sequence>